<comment type="function">
    <text evidence="3">Cleaves the gamma-glutamyl peptide bond of glutathione and glutathione conjugates.</text>
</comment>
<dbReference type="GO" id="GO:0006751">
    <property type="term" value="P:glutathione catabolic process"/>
    <property type="evidence" value="ECO:0007669"/>
    <property type="project" value="UniProtKB-UniRule"/>
</dbReference>
<comment type="catalytic activity">
    <reaction evidence="3">
        <text>glutathione + H2O = L-cysteinylglycine + L-glutamate</text>
        <dbReference type="Rhea" id="RHEA:28807"/>
        <dbReference type="ChEBI" id="CHEBI:15377"/>
        <dbReference type="ChEBI" id="CHEBI:29985"/>
        <dbReference type="ChEBI" id="CHEBI:57925"/>
        <dbReference type="ChEBI" id="CHEBI:61694"/>
        <dbReference type="EC" id="3.4.19.13"/>
    </reaction>
</comment>
<keyword evidence="5" id="KW-1185">Reference proteome</keyword>
<dbReference type="InParanoid" id="H2Z1W5"/>
<proteinExistence type="inferred from homology"/>
<comment type="catalytic activity">
    <reaction evidence="3">
        <text>an S-substituted glutathione + H2O = an S-substituted L-cysteinylglycine + L-glutamate</text>
        <dbReference type="Rhea" id="RHEA:59468"/>
        <dbReference type="ChEBI" id="CHEBI:15377"/>
        <dbReference type="ChEBI" id="CHEBI:29985"/>
        <dbReference type="ChEBI" id="CHEBI:90779"/>
        <dbReference type="ChEBI" id="CHEBI:143103"/>
        <dbReference type="EC" id="3.4.19.13"/>
    </reaction>
</comment>
<dbReference type="Gene3D" id="1.10.246.130">
    <property type="match status" value="1"/>
</dbReference>
<feature type="binding site" evidence="2">
    <location>
        <position position="178"/>
    </location>
    <ligand>
        <name>L-glutamate</name>
        <dbReference type="ChEBI" id="CHEBI:29985"/>
    </ligand>
</feature>
<dbReference type="InterPro" id="IPR000101">
    <property type="entry name" value="GGT_peptidase"/>
</dbReference>
<dbReference type="Ensembl" id="ENSCSAVT00000011711.1">
    <property type="protein sequence ID" value="ENSCSAVP00000011577.1"/>
    <property type="gene ID" value="ENSCSAVG00000006789.1"/>
</dbReference>
<sequence>MDEFANSYENDEFAVVTLSPNSAHFSGTENSTPISESQSSTNVFIMPSPAGETSPLKETTTDPFLLPRFLRNVDGLCIMITSMIVFSISITIALVIQIYTGQPQITPRGGVVSSDPYCTKLGLNLLQVDAGSSADAAVLTALCLAVTNPHAVSIGGGGFALVHQQKLLKKATKSYNFREMSPSYFSNSSNVASTFSGKTMQEVPLQMSIATPGMLIGLERLHKAHGKLLWSDILGRIAALARKGTPVSAALSNAILQLNLTNIPTPLRTLVTKSDNTTKLKEGDILVQPLLANTLQVIGIEGANAFYKGSLTAEFLREMSSLGSVLAPGDLNSYAANISYGLHEAKYGEKLVVTGEFPSSGYALHSTIDTMLGYPSVNQNSPQNDNFLQVHRLTEALKYGYAELSKSTNSTHLKQGNITLSIGAYIRSKINDTQSYPLAHYMDGTQPVVTRNVQQHVCVIGPDNYIITISMSLGSSFGSKLMSLGFLLNDAMLDFSWPGKTQSPLEVPQRNLVRGNAQPLSPLVPTLIIPSSSKCGDYMIPAAGPQLMAVAGVAEVLVAEASGQPITNSLAASRFNQMLDPYVLQLEGSQPASLVQYLQERGHNVAVLPQNKTLGIVNALMWVNDKIRFYKDPRDSSQNPGLTF</sequence>
<dbReference type="EC" id="2.3.2.2" evidence="3"/>
<comment type="similarity">
    <text evidence="1">Belongs to the gamma-glutamyltransferase family.</text>
</comment>
<dbReference type="PANTHER" id="PTHR11686:SF54">
    <property type="entry name" value="GLUTATHIONE HYDROLASE 7"/>
    <property type="match status" value="1"/>
</dbReference>
<evidence type="ECO:0000313" key="5">
    <source>
        <dbReference type="Proteomes" id="UP000007875"/>
    </source>
</evidence>
<organism evidence="4 5">
    <name type="scientific">Ciona savignyi</name>
    <name type="common">Pacific transparent sea squirt</name>
    <dbReference type="NCBI Taxonomy" id="51511"/>
    <lineage>
        <taxon>Eukaryota</taxon>
        <taxon>Metazoa</taxon>
        <taxon>Chordata</taxon>
        <taxon>Tunicata</taxon>
        <taxon>Ascidiacea</taxon>
        <taxon>Phlebobranchia</taxon>
        <taxon>Cionidae</taxon>
        <taxon>Ciona</taxon>
    </lineage>
</organism>
<dbReference type="PRINTS" id="PR01210">
    <property type="entry name" value="GGTRANSPTASE"/>
</dbReference>
<dbReference type="EC" id="3.4.19.13" evidence="3"/>
<evidence type="ECO:0000313" key="4">
    <source>
        <dbReference type="Ensembl" id="ENSCSAVP00000011577.1"/>
    </source>
</evidence>
<keyword evidence="3" id="KW-1133">Transmembrane helix</keyword>
<evidence type="ECO:0000256" key="1">
    <source>
        <dbReference type="ARBA" id="ARBA00009381"/>
    </source>
</evidence>
<keyword evidence="3" id="KW-0812">Transmembrane</keyword>
<accession>H2Z1W5</accession>
<dbReference type="HOGENOM" id="CLU_014813_4_1_1"/>
<keyword evidence="3" id="KW-0012">Acyltransferase</keyword>
<dbReference type="InterPro" id="IPR043137">
    <property type="entry name" value="GGT_ssub_C"/>
</dbReference>
<dbReference type="SUPFAM" id="SSF56235">
    <property type="entry name" value="N-terminal nucleophile aminohydrolases (Ntn hydrolases)"/>
    <property type="match status" value="1"/>
</dbReference>
<dbReference type="UniPathway" id="UPA00204"/>
<keyword evidence="3" id="KW-0472">Membrane</keyword>
<dbReference type="STRING" id="51511.ENSCSAVP00000011577"/>
<feature type="binding site" evidence="2">
    <location>
        <position position="494"/>
    </location>
    <ligand>
        <name>L-glutamate</name>
        <dbReference type="ChEBI" id="CHEBI:29985"/>
    </ligand>
</feature>
<dbReference type="eggNOG" id="KOG2410">
    <property type="taxonomic scope" value="Eukaryota"/>
</dbReference>
<reference evidence="4" key="2">
    <citation type="submission" date="2025-08" db="UniProtKB">
        <authorList>
            <consortium name="Ensembl"/>
        </authorList>
    </citation>
    <scope>IDENTIFICATION</scope>
</reference>
<dbReference type="PANTHER" id="PTHR11686">
    <property type="entry name" value="GAMMA GLUTAMYL TRANSPEPTIDASE"/>
    <property type="match status" value="1"/>
</dbReference>
<dbReference type="GO" id="GO:0005886">
    <property type="term" value="C:plasma membrane"/>
    <property type="evidence" value="ECO:0007669"/>
    <property type="project" value="TreeGrafter"/>
</dbReference>
<keyword evidence="3" id="KW-0378">Hydrolase</keyword>
<reference evidence="5" key="1">
    <citation type="submission" date="2003-08" db="EMBL/GenBank/DDBJ databases">
        <authorList>
            <person name="Birren B."/>
            <person name="Nusbaum C."/>
            <person name="Abebe A."/>
            <person name="Abouelleil A."/>
            <person name="Adekoya E."/>
            <person name="Ait-zahra M."/>
            <person name="Allen N."/>
            <person name="Allen T."/>
            <person name="An P."/>
            <person name="Anderson M."/>
            <person name="Anderson S."/>
            <person name="Arachchi H."/>
            <person name="Armbruster J."/>
            <person name="Bachantsang P."/>
            <person name="Baldwin J."/>
            <person name="Barry A."/>
            <person name="Bayul T."/>
            <person name="Blitshsteyn B."/>
            <person name="Bloom T."/>
            <person name="Blye J."/>
            <person name="Boguslavskiy L."/>
            <person name="Borowsky M."/>
            <person name="Boukhgalter B."/>
            <person name="Brunache A."/>
            <person name="Butler J."/>
            <person name="Calixte N."/>
            <person name="Calvo S."/>
            <person name="Camarata J."/>
            <person name="Campo K."/>
            <person name="Chang J."/>
            <person name="Cheshatsang Y."/>
            <person name="Citroen M."/>
            <person name="Collymore A."/>
            <person name="Considine T."/>
            <person name="Cook A."/>
            <person name="Cooke P."/>
            <person name="Corum B."/>
            <person name="Cuomo C."/>
            <person name="David R."/>
            <person name="Dawoe T."/>
            <person name="Degray S."/>
            <person name="Dodge S."/>
            <person name="Dooley K."/>
            <person name="Dorje P."/>
            <person name="Dorjee K."/>
            <person name="Dorris L."/>
            <person name="Duffey N."/>
            <person name="Dupes A."/>
            <person name="Elkins T."/>
            <person name="Engels R."/>
            <person name="Erickson J."/>
            <person name="Farina A."/>
            <person name="Faro S."/>
            <person name="Ferreira P."/>
            <person name="Fischer H."/>
            <person name="Fitzgerald M."/>
            <person name="Foley K."/>
            <person name="Gage D."/>
            <person name="Galagan J."/>
            <person name="Gearin G."/>
            <person name="Gnerre S."/>
            <person name="Gnirke A."/>
            <person name="Goyette A."/>
            <person name="Graham J."/>
            <person name="Grandbois E."/>
            <person name="Gyaltsen K."/>
            <person name="Hafez N."/>
            <person name="Hagopian D."/>
            <person name="Hagos B."/>
            <person name="Hall J."/>
            <person name="Hatcher B."/>
            <person name="Heller A."/>
            <person name="Higgins H."/>
            <person name="Honan T."/>
            <person name="Horn A."/>
            <person name="Houde N."/>
            <person name="Hughes L."/>
            <person name="Hulme W."/>
            <person name="Husby E."/>
            <person name="Iliev I."/>
            <person name="Jaffe D."/>
            <person name="Jones C."/>
            <person name="Kamal M."/>
            <person name="Kamat A."/>
            <person name="Kamvysselis M."/>
            <person name="Karlsson E."/>
            <person name="Kells C."/>
            <person name="Kieu A."/>
            <person name="Kisner P."/>
            <person name="Kodira C."/>
            <person name="Kulbokas E."/>
            <person name="Labutti K."/>
            <person name="Lama D."/>
            <person name="Landers T."/>
            <person name="Leger J."/>
            <person name="Levine S."/>
            <person name="Lewis D."/>
            <person name="Lewis T."/>
            <person name="Lindblad-toh K."/>
            <person name="Liu X."/>
            <person name="Lokyitsang T."/>
            <person name="Lokyitsang Y."/>
            <person name="Lucien O."/>
            <person name="Lui A."/>
            <person name="Ma L.J."/>
            <person name="Mabbitt R."/>
            <person name="Macdonald J."/>
            <person name="Maclean C."/>
            <person name="Major J."/>
            <person name="Manning J."/>
            <person name="Marabella R."/>
            <person name="Maru K."/>
            <person name="Matthews C."/>
            <person name="Mauceli E."/>
            <person name="Mccarthy M."/>
            <person name="Mcdonough S."/>
            <person name="Mcghee T."/>
            <person name="Meldrim J."/>
            <person name="Meneus L."/>
            <person name="Mesirov J."/>
            <person name="Mihalev A."/>
            <person name="Mihova T."/>
            <person name="Mikkelsen T."/>
            <person name="Mlenga V."/>
            <person name="Moru K."/>
            <person name="Mozes J."/>
            <person name="Mulrain L."/>
            <person name="Munson G."/>
            <person name="Naylor J."/>
            <person name="Newes C."/>
            <person name="Nguyen C."/>
            <person name="Nguyen N."/>
            <person name="Nguyen T."/>
            <person name="Nicol R."/>
            <person name="Nielsen C."/>
            <person name="Nizzari M."/>
            <person name="Norbu C."/>
            <person name="Norbu N."/>
            <person name="O'donnell P."/>
            <person name="Okoawo O."/>
            <person name="O'leary S."/>
            <person name="Omotosho B."/>
            <person name="O'neill K."/>
            <person name="Osman S."/>
            <person name="Parker S."/>
            <person name="Perrin D."/>
            <person name="Phunkhang P."/>
            <person name="Piqani B."/>
            <person name="Purcell S."/>
            <person name="Rachupka T."/>
            <person name="Ramasamy U."/>
            <person name="Rameau R."/>
            <person name="Ray V."/>
            <person name="Raymond C."/>
            <person name="Retta R."/>
            <person name="Richardson S."/>
            <person name="Rise C."/>
            <person name="Rodriguez J."/>
            <person name="Rogers J."/>
            <person name="Rogov P."/>
            <person name="Rutman M."/>
            <person name="Schupbach R."/>
            <person name="Seaman C."/>
            <person name="Settipalli S."/>
            <person name="Sharpe T."/>
            <person name="Sheridan J."/>
            <person name="Sherpa N."/>
            <person name="Shi J."/>
            <person name="Smirnov S."/>
            <person name="Smith C."/>
            <person name="Sougnez C."/>
            <person name="Spencer B."/>
            <person name="Stalker J."/>
            <person name="Stange-thomann N."/>
            <person name="Stavropoulos S."/>
            <person name="Stetson K."/>
            <person name="Stone C."/>
            <person name="Stone S."/>
            <person name="Stubbs M."/>
            <person name="Talamas J."/>
            <person name="Tchuinga P."/>
            <person name="Tenzing P."/>
            <person name="Tesfaye S."/>
            <person name="Theodore J."/>
            <person name="Thoulutsang Y."/>
            <person name="Topham K."/>
            <person name="Towey S."/>
            <person name="Tsamla T."/>
            <person name="Tsomo N."/>
            <person name="Vallee D."/>
            <person name="Vassiliev H."/>
            <person name="Venkataraman V."/>
            <person name="Vinson J."/>
            <person name="Vo A."/>
            <person name="Wade C."/>
            <person name="Wang S."/>
            <person name="Wangchuk T."/>
            <person name="Wangdi T."/>
            <person name="Whittaker C."/>
            <person name="Wilkinson J."/>
            <person name="Wu Y."/>
            <person name="Wyman D."/>
            <person name="Yadav S."/>
            <person name="Yang S."/>
            <person name="Yang X."/>
            <person name="Yeager S."/>
            <person name="Yee E."/>
            <person name="Young G."/>
            <person name="Zainoun J."/>
            <person name="Zembeck L."/>
            <person name="Zimmer A."/>
            <person name="Zody M."/>
            <person name="Lander E."/>
        </authorList>
    </citation>
    <scope>NUCLEOTIDE SEQUENCE [LARGE SCALE GENOMIC DNA]</scope>
</reference>
<dbReference type="GO" id="GO:0103068">
    <property type="term" value="F:leukotriene C4 gamma-glutamyl transferase activity"/>
    <property type="evidence" value="ECO:0007669"/>
    <property type="project" value="UniProtKB-EC"/>
</dbReference>
<dbReference type="Proteomes" id="UP000007875">
    <property type="component" value="Unassembled WGS sequence"/>
</dbReference>
<feature type="transmembrane region" description="Helical" evidence="3">
    <location>
        <begin position="76"/>
        <end position="99"/>
    </location>
</feature>
<dbReference type="GeneTree" id="ENSGT00940000156917"/>
<reference evidence="4" key="3">
    <citation type="submission" date="2025-09" db="UniProtKB">
        <authorList>
            <consortium name="Ensembl"/>
        </authorList>
    </citation>
    <scope>IDENTIFICATION</scope>
</reference>
<keyword evidence="3" id="KW-0808">Transferase</keyword>
<dbReference type="Pfam" id="PF01019">
    <property type="entry name" value="G_glu_transpept"/>
    <property type="match status" value="1"/>
</dbReference>
<dbReference type="GO" id="GO:0036374">
    <property type="term" value="F:glutathione hydrolase activity"/>
    <property type="evidence" value="ECO:0007669"/>
    <property type="project" value="UniProtKB-UniRule"/>
</dbReference>
<dbReference type="AlphaFoldDB" id="H2Z1W5"/>
<name>H2Z1W5_CIOSA</name>
<evidence type="ECO:0000256" key="3">
    <source>
        <dbReference type="RuleBase" id="RU368068"/>
    </source>
</evidence>
<protein>
    <recommendedName>
        <fullName evidence="3">Glutathione hydrolase</fullName>
        <ecNumber evidence="3">2.3.2.2</ecNumber>
        <ecNumber evidence="3">3.4.19.13</ecNumber>
    </recommendedName>
    <alternativeName>
        <fullName evidence="3">Gamma-glutamyltransferase</fullName>
    </alternativeName>
    <alternativeName>
        <fullName evidence="3">Gamma-glutamyltranspeptidase</fullName>
    </alternativeName>
</protein>
<comment type="subcellular location">
    <subcellularLocation>
        <location evidence="3">Membrane</location>
        <topology evidence="3">Single-pass type II membrane protein</topology>
    </subcellularLocation>
</comment>
<evidence type="ECO:0000256" key="2">
    <source>
        <dbReference type="PIRSR" id="PIRSR600101-2"/>
    </source>
</evidence>
<dbReference type="InterPro" id="IPR043138">
    <property type="entry name" value="GGT_lsub"/>
</dbReference>
<comment type="catalytic activity">
    <reaction evidence="3">
        <text>an N-terminal (5-L-glutamyl)-[peptide] + an alpha-amino acid = 5-L-glutamyl amino acid + an N-terminal L-alpha-aminoacyl-[peptide]</text>
        <dbReference type="Rhea" id="RHEA:23904"/>
        <dbReference type="Rhea" id="RHEA-COMP:9780"/>
        <dbReference type="Rhea" id="RHEA-COMP:9795"/>
        <dbReference type="ChEBI" id="CHEBI:77644"/>
        <dbReference type="ChEBI" id="CHEBI:78597"/>
        <dbReference type="ChEBI" id="CHEBI:78599"/>
        <dbReference type="ChEBI" id="CHEBI:78608"/>
        <dbReference type="EC" id="2.3.2.2"/>
    </reaction>
</comment>
<comment type="pathway">
    <text evidence="3">Sulfur metabolism; glutathione metabolism.</text>
</comment>
<dbReference type="Gene3D" id="3.60.20.40">
    <property type="match status" value="1"/>
</dbReference>
<dbReference type="OMA" id="GVIICEI"/>
<dbReference type="InterPro" id="IPR029055">
    <property type="entry name" value="Ntn_hydrolases_N"/>
</dbReference>